<name>A0ACC6KQT6_9SPHI</name>
<proteinExistence type="predicted"/>
<organism evidence="1 2">
    <name type="scientific">Pedobacter africanus</name>
    <dbReference type="NCBI Taxonomy" id="151894"/>
    <lineage>
        <taxon>Bacteria</taxon>
        <taxon>Pseudomonadati</taxon>
        <taxon>Bacteroidota</taxon>
        <taxon>Sphingobacteriia</taxon>
        <taxon>Sphingobacteriales</taxon>
        <taxon>Sphingobacteriaceae</taxon>
        <taxon>Pedobacter</taxon>
    </lineage>
</organism>
<evidence type="ECO:0000313" key="1">
    <source>
        <dbReference type="EMBL" id="MDR6781550.1"/>
    </source>
</evidence>
<evidence type="ECO:0000313" key="2">
    <source>
        <dbReference type="Proteomes" id="UP001246858"/>
    </source>
</evidence>
<reference evidence="1" key="1">
    <citation type="submission" date="2023-07" db="EMBL/GenBank/DDBJ databases">
        <title>Sorghum-associated microbial communities from plants grown in Nebraska, USA.</title>
        <authorList>
            <person name="Schachtman D."/>
        </authorList>
    </citation>
    <scope>NUCLEOTIDE SEQUENCE</scope>
    <source>
        <strain evidence="1">2697</strain>
    </source>
</reference>
<comment type="caution">
    <text evidence="1">The sequence shown here is derived from an EMBL/GenBank/DDBJ whole genome shotgun (WGS) entry which is preliminary data.</text>
</comment>
<gene>
    <name evidence="1" type="ORF">J2X78_000102</name>
</gene>
<dbReference type="Proteomes" id="UP001246858">
    <property type="component" value="Unassembled WGS sequence"/>
</dbReference>
<dbReference type="EMBL" id="JAVDTF010000001">
    <property type="protein sequence ID" value="MDR6781550.1"/>
    <property type="molecule type" value="Genomic_DNA"/>
</dbReference>
<sequence length="96" mass="11230">MKKLILLFVLLPFLGLAQDKGTHFEHGLSWQQVKEKAKKENKYLFVDCFTTWCGPCKYMTSTIFPQEKVGDFFNKNFVNVKVQFDKTKNDSEEVKS</sequence>
<protein>
    <submittedName>
        <fullName evidence="1">Thioredoxin-related protein</fullName>
    </submittedName>
</protein>
<accession>A0ACC6KQT6</accession>
<keyword evidence="2" id="KW-1185">Reference proteome</keyword>